<keyword evidence="14" id="KW-1185">Reference proteome</keyword>
<dbReference type="Gene3D" id="2.30.30.490">
    <property type="match status" value="1"/>
</dbReference>
<dbReference type="InterPro" id="IPR001025">
    <property type="entry name" value="BAH_dom"/>
</dbReference>
<dbReference type="PROSITE" id="PS51679">
    <property type="entry name" value="SAM_MT_C5"/>
    <property type="match status" value="1"/>
</dbReference>
<dbReference type="GO" id="GO:0044027">
    <property type="term" value="P:negative regulation of gene expression via chromosomal CpG island methylation"/>
    <property type="evidence" value="ECO:0007669"/>
    <property type="project" value="TreeGrafter"/>
</dbReference>
<dbReference type="GO" id="GO:0005634">
    <property type="term" value="C:nucleus"/>
    <property type="evidence" value="ECO:0007669"/>
    <property type="project" value="UniProtKB-SubCell"/>
</dbReference>
<dbReference type="NCBIfam" id="TIGR00675">
    <property type="entry name" value="dcm"/>
    <property type="match status" value="1"/>
</dbReference>
<feature type="domain" description="BAH" evidence="12">
    <location>
        <begin position="262"/>
        <end position="400"/>
    </location>
</feature>
<evidence type="ECO:0000256" key="6">
    <source>
        <dbReference type="ARBA" id="ARBA00023242"/>
    </source>
</evidence>
<dbReference type="PANTHER" id="PTHR10629">
    <property type="entry name" value="CYTOSINE-SPECIFIC METHYLTRANSFERASE"/>
    <property type="match status" value="1"/>
</dbReference>
<keyword evidence="3 8" id="KW-0808">Transferase</keyword>
<dbReference type="PROSITE" id="PS00094">
    <property type="entry name" value="C5_MTASE_1"/>
    <property type="match status" value="1"/>
</dbReference>
<evidence type="ECO:0000256" key="4">
    <source>
        <dbReference type="ARBA" id="ARBA00022691"/>
    </source>
</evidence>
<evidence type="ECO:0000313" key="14">
    <source>
        <dbReference type="Proteomes" id="UP000799118"/>
    </source>
</evidence>
<keyword evidence="6" id="KW-0539">Nucleus</keyword>
<feature type="compositionally biased region" description="Polar residues" evidence="11">
    <location>
        <begin position="86"/>
        <end position="101"/>
    </location>
</feature>
<dbReference type="InterPro" id="IPR031303">
    <property type="entry name" value="C5_meth_CS"/>
</dbReference>
<evidence type="ECO:0000256" key="5">
    <source>
        <dbReference type="ARBA" id="ARBA00023125"/>
    </source>
</evidence>
<dbReference type="InterPro" id="IPR050390">
    <property type="entry name" value="C5-Methyltransferase"/>
</dbReference>
<dbReference type="InterPro" id="IPR001525">
    <property type="entry name" value="C5_MeTfrase"/>
</dbReference>
<feature type="compositionally biased region" description="Low complexity" evidence="11">
    <location>
        <begin position="102"/>
        <end position="142"/>
    </location>
</feature>
<comment type="subcellular location">
    <subcellularLocation>
        <location evidence="1">Nucleus</location>
    </subcellularLocation>
</comment>
<dbReference type="GO" id="GO:0003682">
    <property type="term" value="F:chromatin binding"/>
    <property type="evidence" value="ECO:0007669"/>
    <property type="project" value="InterPro"/>
</dbReference>
<dbReference type="PROSITE" id="PS51038">
    <property type="entry name" value="BAH"/>
    <property type="match status" value="1"/>
</dbReference>
<evidence type="ECO:0000256" key="7">
    <source>
        <dbReference type="PIRSR" id="PIRSR037404-1"/>
    </source>
</evidence>
<evidence type="ECO:0000256" key="3">
    <source>
        <dbReference type="ARBA" id="ARBA00022679"/>
    </source>
</evidence>
<dbReference type="Proteomes" id="UP000799118">
    <property type="component" value="Unassembled WGS sequence"/>
</dbReference>
<comment type="similarity">
    <text evidence="8 9">Belongs to the class I-like SAM-binding methyltransferase superfamily. C5-methyltransferase family.</text>
</comment>
<organism evidence="13 14">
    <name type="scientific">Gymnopus androsaceus JB14</name>
    <dbReference type="NCBI Taxonomy" id="1447944"/>
    <lineage>
        <taxon>Eukaryota</taxon>
        <taxon>Fungi</taxon>
        <taxon>Dikarya</taxon>
        <taxon>Basidiomycota</taxon>
        <taxon>Agaricomycotina</taxon>
        <taxon>Agaricomycetes</taxon>
        <taxon>Agaricomycetidae</taxon>
        <taxon>Agaricales</taxon>
        <taxon>Marasmiineae</taxon>
        <taxon>Omphalotaceae</taxon>
        <taxon>Gymnopus</taxon>
    </lineage>
</organism>
<evidence type="ECO:0000259" key="12">
    <source>
        <dbReference type="PROSITE" id="PS51038"/>
    </source>
</evidence>
<dbReference type="EC" id="2.1.1.37" evidence="10"/>
<feature type="region of interest" description="Disordered" evidence="11">
    <location>
        <begin position="30"/>
        <end position="186"/>
    </location>
</feature>
<proteinExistence type="inferred from homology"/>
<dbReference type="PROSITE" id="PS00095">
    <property type="entry name" value="C5_MTASE_2"/>
    <property type="match status" value="1"/>
</dbReference>
<dbReference type="Pfam" id="PF01426">
    <property type="entry name" value="BAH"/>
    <property type="match status" value="1"/>
</dbReference>
<dbReference type="GO" id="GO:0032259">
    <property type="term" value="P:methylation"/>
    <property type="evidence" value="ECO:0007669"/>
    <property type="project" value="UniProtKB-KW"/>
</dbReference>
<dbReference type="GO" id="GO:0003886">
    <property type="term" value="F:DNA (cytosine-5-)-methyltransferase activity"/>
    <property type="evidence" value="ECO:0007669"/>
    <property type="project" value="UniProtKB-EC"/>
</dbReference>
<feature type="active site" evidence="7 8">
    <location>
        <position position="671"/>
    </location>
</feature>
<evidence type="ECO:0000256" key="11">
    <source>
        <dbReference type="SAM" id="MobiDB-lite"/>
    </source>
</evidence>
<evidence type="ECO:0000313" key="13">
    <source>
        <dbReference type="EMBL" id="KAE9409786.1"/>
    </source>
</evidence>
<dbReference type="SMART" id="SM00439">
    <property type="entry name" value="BAH"/>
    <property type="match status" value="1"/>
</dbReference>
<dbReference type="GO" id="GO:0006346">
    <property type="term" value="P:DNA methylation-dependent constitutive heterochromatin formation"/>
    <property type="evidence" value="ECO:0007669"/>
    <property type="project" value="InterPro"/>
</dbReference>
<evidence type="ECO:0000256" key="8">
    <source>
        <dbReference type="PROSITE-ProRule" id="PRU01016"/>
    </source>
</evidence>
<dbReference type="OrthoDB" id="5376140at2759"/>
<dbReference type="InterPro" id="IPR043151">
    <property type="entry name" value="BAH_sf"/>
</dbReference>
<evidence type="ECO:0000256" key="1">
    <source>
        <dbReference type="ARBA" id="ARBA00004123"/>
    </source>
</evidence>
<accession>A0A6A4IGP9</accession>
<comment type="catalytic activity">
    <reaction evidence="10">
        <text>a 2'-deoxycytidine in DNA + S-adenosyl-L-methionine = a 5-methyl-2'-deoxycytidine in DNA + S-adenosyl-L-homocysteine + H(+)</text>
        <dbReference type="Rhea" id="RHEA:13681"/>
        <dbReference type="Rhea" id="RHEA-COMP:11369"/>
        <dbReference type="Rhea" id="RHEA-COMP:11370"/>
        <dbReference type="ChEBI" id="CHEBI:15378"/>
        <dbReference type="ChEBI" id="CHEBI:57856"/>
        <dbReference type="ChEBI" id="CHEBI:59789"/>
        <dbReference type="ChEBI" id="CHEBI:85452"/>
        <dbReference type="ChEBI" id="CHEBI:85454"/>
        <dbReference type="EC" id="2.1.1.37"/>
    </reaction>
</comment>
<evidence type="ECO:0000256" key="10">
    <source>
        <dbReference type="RuleBase" id="RU000417"/>
    </source>
</evidence>
<keyword evidence="5" id="KW-0238">DNA-binding</keyword>
<dbReference type="AlphaFoldDB" id="A0A6A4IGP9"/>
<evidence type="ECO:0000256" key="9">
    <source>
        <dbReference type="RuleBase" id="RU000416"/>
    </source>
</evidence>
<protein>
    <recommendedName>
        <fullName evidence="10">Cytosine-specific methyltransferase</fullName>
        <ecNumber evidence="10">2.1.1.37</ecNumber>
    </recommendedName>
</protein>
<dbReference type="Gene3D" id="3.90.120.10">
    <property type="entry name" value="DNA Methylase, subunit A, domain 2"/>
    <property type="match status" value="1"/>
</dbReference>
<keyword evidence="2 8" id="KW-0489">Methyltransferase</keyword>
<reference evidence="13" key="1">
    <citation type="journal article" date="2019" name="Environ. Microbiol.">
        <title>Fungal ecological strategies reflected in gene transcription - a case study of two litter decomposers.</title>
        <authorList>
            <person name="Barbi F."/>
            <person name="Kohler A."/>
            <person name="Barry K."/>
            <person name="Baskaran P."/>
            <person name="Daum C."/>
            <person name="Fauchery L."/>
            <person name="Ihrmark K."/>
            <person name="Kuo A."/>
            <person name="LaButti K."/>
            <person name="Lipzen A."/>
            <person name="Morin E."/>
            <person name="Grigoriev I.V."/>
            <person name="Henrissat B."/>
            <person name="Lindahl B."/>
            <person name="Martin F."/>
        </authorList>
    </citation>
    <scope>NUCLEOTIDE SEQUENCE</scope>
    <source>
        <strain evidence="13">JB14</strain>
    </source>
</reference>
<dbReference type="PANTHER" id="PTHR10629:SF52">
    <property type="entry name" value="DNA (CYTOSINE-5)-METHYLTRANSFERASE 1"/>
    <property type="match status" value="1"/>
</dbReference>
<sequence>MAPKLTERQLGWKEALMYTGIEEAEAERRALELANPSPKPSPPRTFSHVEIPVTQRKRKADSISSPSPSKRRQQGNRGQDDDEDLTTQMSKMRAHSTSSIATFRTLSTPSRPSSSSKRRMPSTYRTPSTSKTHSPTPSTNPTLNDDDEPYVDLSTDYDSAEEDSSSFEEEDRPSISNSRTGSSSVEKKADFGAVLTPIVHRTVRNVFRNEFKVGLDLSGRSTGNMLRRVESHYGNPELQIWGKFLQKEEDRVFYKNVTMDGEVYKVNDVVLVQPGHDSRQGRKLNYQSEASQSVNKYANNYWFIQISYFFHDCDTQEKMFHGRWLEHGSKTCLQEVAHSRGLFLTNTCADEPLTSIFQKVDVKFFRLGEPEPEDDEDPEGDSFFCPFVWDPSSLSFVDLSSIRKHQRKSCNSLPLTDTVIHHLVMKTIGVLGIAQIIAISNPTGSSKASKLTVRMFQHVDNCPNSSFVDDRLLDFSTDRPKTIPFSDVCGKAYVKDFCSSLDAEQWTQHEDHFYILTEKVSQCSECMEEHEEVLAKMEEFCSNEGNCLRGLELFCGKLLFSFSFLLGCTMIHLKANLIFPGAGGLGTGLNASKFVKTIGAVEWDKDAAETYKRNHPDTTVYCQEINEFLQHLIDSQKADGNIPPLRSRWGGDCEALPKPGEIDLISGGPPCQAFSGANHNPQADDIRATLPFTMISLLEIYQARYFLLENVVGIMHFRLMGEMGETKHSIVAGIKHGVFKLIVRSLLAFGYQVRVKVLQAANYGAPQGRQRVIFWGAAHGNRIPDFPIPTHVYSAKEYKVLEHDLKLSKPTRSLDPENPHSFAPFKAVTVNDAIGDLAPFDWKNPHEILAPTAKEREEARIREKVIPSFSATRDQATPPGFAAADYLHEPVNWYQKSMRANMMDSVEEHVTPMFDAGVVERSTMVPLRPGAHHHMLPRALQQMKKAAKKNIHYGRLNSNGQFGTVMTHSSPSTKGCSLLHPSQKRSITVREVARSQGFPDNYTFMTEFEPAEVRRAYKQIGNAVPVPLALALGKSLGQAVVADWESKQREGSPEA</sequence>
<gene>
    <name evidence="13" type="ORF">BT96DRAFT_1012700</name>
</gene>
<evidence type="ECO:0000256" key="2">
    <source>
        <dbReference type="ARBA" id="ARBA00022603"/>
    </source>
</evidence>
<dbReference type="Gene3D" id="3.40.50.150">
    <property type="entry name" value="Vaccinia Virus protein VP39"/>
    <property type="match status" value="1"/>
</dbReference>
<feature type="compositionally biased region" description="Polar residues" evidence="11">
    <location>
        <begin position="174"/>
        <end position="184"/>
    </location>
</feature>
<dbReference type="InterPro" id="IPR029063">
    <property type="entry name" value="SAM-dependent_MTases_sf"/>
</dbReference>
<feature type="compositionally biased region" description="Acidic residues" evidence="11">
    <location>
        <begin position="158"/>
        <end position="171"/>
    </location>
</feature>
<dbReference type="GO" id="GO:0003677">
    <property type="term" value="F:DNA binding"/>
    <property type="evidence" value="ECO:0007669"/>
    <property type="project" value="UniProtKB-KW"/>
</dbReference>
<dbReference type="Pfam" id="PF00145">
    <property type="entry name" value="DNA_methylase"/>
    <property type="match status" value="1"/>
</dbReference>
<dbReference type="InterPro" id="IPR018117">
    <property type="entry name" value="C5_DNA_meth_AS"/>
</dbReference>
<dbReference type="SUPFAM" id="SSF53335">
    <property type="entry name" value="S-adenosyl-L-methionine-dependent methyltransferases"/>
    <property type="match status" value="1"/>
</dbReference>
<dbReference type="EMBL" id="ML769387">
    <property type="protein sequence ID" value="KAE9409786.1"/>
    <property type="molecule type" value="Genomic_DNA"/>
</dbReference>
<name>A0A6A4IGP9_9AGAR</name>
<keyword evidence="4 8" id="KW-0949">S-adenosyl-L-methionine</keyword>
<dbReference type="PRINTS" id="PR00105">
    <property type="entry name" value="C5METTRFRASE"/>
</dbReference>